<keyword evidence="6 8" id="KW-0255">Endonuclease</keyword>
<dbReference type="GO" id="GO:0032299">
    <property type="term" value="C:ribonuclease H2 complex"/>
    <property type="evidence" value="ECO:0007669"/>
    <property type="project" value="TreeGrafter"/>
</dbReference>
<dbReference type="GO" id="GO:0046872">
    <property type="term" value="F:metal ion binding"/>
    <property type="evidence" value="ECO:0007669"/>
    <property type="project" value="UniProtKB-KW"/>
</dbReference>
<keyword evidence="4 8" id="KW-0540">Nuclease</keyword>
<proteinExistence type="inferred from homology"/>
<evidence type="ECO:0000313" key="11">
    <source>
        <dbReference type="EMBL" id="KAF2219296.1"/>
    </source>
</evidence>
<feature type="binding site" evidence="8">
    <location>
        <position position="64"/>
    </location>
    <ligand>
        <name>a divalent metal cation</name>
        <dbReference type="ChEBI" id="CHEBI:60240"/>
    </ligand>
</feature>
<dbReference type="EMBL" id="ML992517">
    <property type="protein sequence ID" value="KAF2219296.1"/>
    <property type="molecule type" value="Genomic_DNA"/>
</dbReference>
<keyword evidence="5 8" id="KW-0479">Metal-binding</keyword>
<dbReference type="Proteomes" id="UP000799538">
    <property type="component" value="Unassembled WGS sequence"/>
</dbReference>
<comment type="cofactor">
    <cofactor evidence="2">
        <name>Mg(2+)</name>
        <dbReference type="ChEBI" id="CHEBI:18420"/>
    </cofactor>
</comment>
<dbReference type="OrthoDB" id="7462577at2759"/>
<dbReference type="EC" id="3.1.26.4" evidence="9"/>
<dbReference type="PANTHER" id="PTHR10954:SF7">
    <property type="entry name" value="RIBONUCLEASE H2 SUBUNIT A"/>
    <property type="match status" value="1"/>
</dbReference>
<evidence type="ECO:0000256" key="6">
    <source>
        <dbReference type="ARBA" id="ARBA00022759"/>
    </source>
</evidence>
<dbReference type="FunFam" id="3.30.420.10:FF:000016">
    <property type="entry name" value="Ribonuclease"/>
    <property type="match status" value="1"/>
</dbReference>
<dbReference type="PANTHER" id="PTHR10954">
    <property type="entry name" value="RIBONUCLEASE H2 SUBUNIT A"/>
    <property type="match status" value="1"/>
</dbReference>
<dbReference type="AlphaFoldDB" id="A0A6A6G0N5"/>
<dbReference type="CDD" id="cd07181">
    <property type="entry name" value="RNase_HII_eukaryota_like"/>
    <property type="match status" value="1"/>
</dbReference>
<dbReference type="InterPro" id="IPR023160">
    <property type="entry name" value="RNase_HII_hlx-loop-hlx_cap_dom"/>
</dbReference>
<dbReference type="Gene3D" id="3.30.420.10">
    <property type="entry name" value="Ribonuclease H-like superfamily/Ribonuclease H"/>
    <property type="match status" value="1"/>
</dbReference>
<dbReference type="NCBIfam" id="TIGR00729">
    <property type="entry name" value="ribonuclease HII"/>
    <property type="match status" value="1"/>
</dbReference>
<evidence type="ECO:0000256" key="2">
    <source>
        <dbReference type="ARBA" id="ARBA00001946"/>
    </source>
</evidence>
<dbReference type="Pfam" id="PF01351">
    <property type="entry name" value="RNase_HII"/>
    <property type="match status" value="1"/>
</dbReference>
<evidence type="ECO:0000259" key="10">
    <source>
        <dbReference type="PROSITE" id="PS51975"/>
    </source>
</evidence>
<evidence type="ECO:0000256" key="5">
    <source>
        <dbReference type="ARBA" id="ARBA00022723"/>
    </source>
</evidence>
<accession>A0A6A6G0N5</accession>
<dbReference type="Gene3D" id="1.10.10.460">
    <property type="entry name" value="Ribonuclease hii. Domain 2"/>
    <property type="match status" value="1"/>
</dbReference>
<evidence type="ECO:0000256" key="8">
    <source>
        <dbReference type="PROSITE-ProRule" id="PRU01319"/>
    </source>
</evidence>
<feature type="domain" description="RNase H type-2" evidence="10">
    <location>
        <begin position="57"/>
        <end position="294"/>
    </location>
</feature>
<keyword evidence="7 8" id="KW-0378">Hydrolase</keyword>
<dbReference type="InterPro" id="IPR001352">
    <property type="entry name" value="RNase_HII/HIII"/>
</dbReference>
<dbReference type="InterPro" id="IPR004649">
    <property type="entry name" value="RNase_H2_suA"/>
</dbReference>
<dbReference type="GO" id="GO:0043137">
    <property type="term" value="P:DNA replication, removal of RNA primer"/>
    <property type="evidence" value="ECO:0007669"/>
    <property type="project" value="TreeGrafter"/>
</dbReference>
<dbReference type="InterPro" id="IPR012337">
    <property type="entry name" value="RNaseH-like_sf"/>
</dbReference>
<feature type="binding site" evidence="8">
    <location>
        <position position="178"/>
    </location>
    <ligand>
        <name>a divalent metal cation</name>
        <dbReference type="ChEBI" id="CHEBI:60240"/>
    </ligand>
</feature>
<dbReference type="GO" id="GO:0004523">
    <property type="term" value="F:RNA-DNA hybrid ribonuclease activity"/>
    <property type="evidence" value="ECO:0007669"/>
    <property type="project" value="UniProtKB-UniRule"/>
</dbReference>
<dbReference type="InterPro" id="IPR024567">
    <property type="entry name" value="RNase_HII/HIII_dom"/>
</dbReference>
<comment type="catalytic activity">
    <reaction evidence="1 8 9">
        <text>Endonucleolytic cleavage to 5'-phosphomonoester.</text>
        <dbReference type="EC" id="3.1.26.4"/>
    </reaction>
</comment>
<organism evidence="11 12">
    <name type="scientific">Elsinoe ampelina</name>
    <dbReference type="NCBI Taxonomy" id="302913"/>
    <lineage>
        <taxon>Eukaryota</taxon>
        <taxon>Fungi</taxon>
        <taxon>Dikarya</taxon>
        <taxon>Ascomycota</taxon>
        <taxon>Pezizomycotina</taxon>
        <taxon>Dothideomycetes</taxon>
        <taxon>Dothideomycetidae</taxon>
        <taxon>Myriangiales</taxon>
        <taxon>Elsinoaceae</taxon>
        <taxon>Elsinoe</taxon>
    </lineage>
</organism>
<sequence length="338" mass="37069">MDDPMEDSQETPDLTLETPAENIFIAPSISRTSILPGISYSHFTPIPSLITSSPDTPIVLGVDEAGRGPVLGPMVYGIFYLPLSLHRSLLADMHHFDDSKVLTATVRSQLMEKVCTPGTDLFEACGWATRVMSARDIAAGQLRPHATYNLNAQAMDATMDLIRKVFEMGVNVKEIYVDTIGSPAVYQKKLERVFPTAKVTVAKKADSLYPCVSAASVVAKVTRDAALDVCYEAYEKDGEGEVQESSAKGWGSGYPGDARCSSWLKRNMDPVFGWGSECRFSWATAKDMLDGKEGARVQWPKPDDDGGNMRLTDFSMYDSEKGDELADWYGTKVTEAVF</sequence>
<comment type="similarity">
    <text evidence="3">Belongs to the RNase HII family. Eukaryotic subfamily.</text>
</comment>
<dbReference type="GO" id="GO:0003723">
    <property type="term" value="F:RNA binding"/>
    <property type="evidence" value="ECO:0007669"/>
    <property type="project" value="UniProtKB-UniRule"/>
</dbReference>
<dbReference type="InterPro" id="IPR036397">
    <property type="entry name" value="RNaseH_sf"/>
</dbReference>
<keyword evidence="12" id="KW-1185">Reference proteome</keyword>
<name>A0A6A6G0N5_9PEZI</name>
<evidence type="ECO:0000256" key="3">
    <source>
        <dbReference type="ARBA" id="ARBA00007058"/>
    </source>
</evidence>
<evidence type="ECO:0000256" key="4">
    <source>
        <dbReference type="ARBA" id="ARBA00022722"/>
    </source>
</evidence>
<protein>
    <recommendedName>
        <fullName evidence="9">Ribonuclease</fullName>
        <ecNumber evidence="9">3.1.26.4</ecNumber>
    </recommendedName>
</protein>
<evidence type="ECO:0000313" key="12">
    <source>
        <dbReference type="Proteomes" id="UP000799538"/>
    </source>
</evidence>
<comment type="function">
    <text evidence="9">Endonuclease that specifically degrades the RNA of RNA-DNA hybrids.</text>
</comment>
<dbReference type="SUPFAM" id="SSF53098">
    <property type="entry name" value="Ribonuclease H-like"/>
    <property type="match status" value="1"/>
</dbReference>
<gene>
    <name evidence="11" type="ORF">BDZ85DRAFT_268769</name>
</gene>
<evidence type="ECO:0000256" key="1">
    <source>
        <dbReference type="ARBA" id="ARBA00000077"/>
    </source>
</evidence>
<comment type="cofactor">
    <cofactor evidence="8">
        <name>Mn(2+)</name>
        <dbReference type="ChEBI" id="CHEBI:29035"/>
    </cofactor>
    <cofactor evidence="8">
        <name>Mg(2+)</name>
        <dbReference type="ChEBI" id="CHEBI:18420"/>
    </cofactor>
    <text evidence="8">Manganese or magnesium. Binds 1 divalent metal ion per monomer in the absence of substrate. May bind a second metal ion after substrate binding.</text>
</comment>
<reference evidence="12" key="1">
    <citation type="journal article" date="2020" name="Stud. Mycol.">
        <title>101 Dothideomycetes genomes: A test case for predicting lifestyles and emergence of pathogens.</title>
        <authorList>
            <person name="Haridas S."/>
            <person name="Albert R."/>
            <person name="Binder M."/>
            <person name="Bloem J."/>
            <person name="LaButti K."/>
            <person name="Salamov A."/>
            <person name="Andreopoulos B."/>
            <person name="Baker S."/>
            <person name="Barry K."/>
            <person name="Bills G."/>
            <person name="Bluhm B."/>
            <person name="Cannon C."/>
            <person name="Castanera R."/>
            <person name="Culley D."/>
            <person name="Daum C."/>
            <person name="Ezra D."/>
            <person name="Gonzalez J."/>
            <person name="Henrissat B."/>
            <person name="Kuo A."/>
            <person name="Liang C."/>
            <person name="Lipzen A."/>
            <person name="Lutzoni F."/>
            <person name="Magnuson J."/>
            <person name="Mondo S."/>
            <person name="Nolan M."/>
            <person name="Ohm R."/>
            <person name="Pangilinan J."/>
            <person name="Park H.-J."/>
            <person name="Ramirez L."/>
            <person name="Alfaro M."/>
            <person name="Sun H."/>
            <person name="Tritt A."/>
            <person name="Yoshinaga Y."/>
            <person name="Zwiers L.-H."/>
            <person name="Turgeon B."/>
            <person name="Goodwin S."/>
            <person name="Spatafora J."/>
            <person name="Crous P."/>
            <person name="Grigoriev I."/>
        </authorList>
    </citation>
    <scope>NUCLEOTIDE SEQUENCE [LARGE SCALE GENOMIC DNA]</scope>
    <source>
        <strain evidence="12">CECT 20119</strain>
    </source>
</reference>
<dbReference type="FunFam" id="1.10.10.460:FF:000001">
    <property type="entry name" value="Ribonuclease"/>
    <property type="match status" value="1"/>
</dbReference>
<dbReference type="GO" id="GO:0006298">
    <property type="term" value="P:mismatch repair"/>
    <property type="evidence" value="ECO:0007669"/>
    <property type="project" value="TreeGrafter"/>
</dbReference>
<feature type="binding site" evidence="8">
    <location>
        <position position="63"/>
    </location>
    <ligand>
        <name>a divalent metal cation</name>
        <dbReference type="ChEBI" id="CHEBI:60240"/>
    </ligand>
</feature>
<evidence type="ECO:0000256" key="9">
    <source>
        <dbReference type="RuleBase" id="RU003515"/>
    </source>
</evidence>
<dbReference type="PROSITE" id="PS51975">
    <property type="entry name" value="RNASE_H_2"/>
    <property type="match status" value="1"/>
</dbReference>
<evidence type="ECO:0000256" key="7">
    <source>
        <dbReference type="ARBA" id="ARBA00022801"/>
    </source>
</evidence>